<dbReference type="GO" id="GO:0005509">
    <property type="term" value="F:calcium ion binding"/>
    <property type="evidence" value="ECO:0007669"/>
    <property type="project" value="InterPro"/>
</dbReference>
<dbReference type="Gene3D" id="1.10.238.10">
    <property type="entry name" value="EF-hand"/>
    <property type="match status" value="2"/>
</dbReference>
<dbReference type="InterPro" id="IPR002048">
    <property type="entry name" value="EF_hand_dom"/>
</dbReference>
<evidence type="ECO:0000256" key="7">
    <source>
        <dbReference type="ARBA" id="ARBA00022792"/>
    </source>
</evidence>
<dbReference type="STRING" id="109895.A0A507DWH2"/>
<dbReference type="SUPFAM" id="SSF47473">
    <property type="entry name" value="EF-hand"/>
    <property type="match status" value="2"/>
</dbReference>
<reference evidence="15 16" key="1">
    <citation type="journal article" date="2019" name="Sci. Rep.">
        <title>Comparative genomics of chytrid fungi reveal insights into the obligate biotrophic and pathogenic lifestyle of Synchytrium endobioticum.</title>
        <authorList>
            <person name="van de Vossenberg B.T.L.H."/>
            <person name="Warris S."/>
            <person name="Nguyen H.D.T."/>
            <person name="van Gent-Pelzer M.P.E."/>
            <person name="Joly D.L."/>
            <person name="van de Geest H.C."/>
            <person name="Bonants P.J.M."/>
            <person name="Smith D.S."/>
            <person name="Levesque C.A."/>
            <person name="van der Lee T.A.J."/>
        </authorList>
    </citation>
    <scope>NUCLEOTIDE SEQUENCE [LARGE SCALE GENOMIC DNA]</scope>
    <source>
        <strain evidence="15 16">CBS 809.83</strain>
    </source>
</reference>
<keyword evidence="11" id="KW-0496">Mitochondrion</keyword>
<evidence type="ECO:0000256" key="2">
    <source>
        <dbReference type="ARBA" id="ARBA00004569"/>
    </source>
</evidence>
<dbReference type="PROSITE" id="PS00018">
    <property type="entry name" value="EF_HAND_1"/>
    <property type="match status" value="2"/>
</dbReference>
<keyword evidence="5" id="KW-0479">Metal-binding</keyword>
<evidence type="ECO:0000256" key="3">
    <source>
        <dbReference type="ARBA" id="ARBA00022448"/>
    </source>
</evidence>
<keyword evidence="4" id="KW-0109">Calcium transport</keyword>
<keyword evidence="3" id="KW-0813">Transport</keyword>
<proteinExistence type="inferred from homology"/>
<dbReference type="AlphaFoldDB" id="A0A507DWH2"/>
<dbReference type="GO" id="GO:0005758">
    <property type="term" value="C:mitochondrial intermembrane space"/>
    <property type="evidence" value="ECO:0007669"/>
    <property type="project" value="UniProtKB-SubCell"/>
</dbReference>
<dbReference type="EMBL" id="QEAQ01000105">
    <property type="protein sequence ID" value="TPX55527.1"/>
    <property type="molecule type" value="Genomic_DNA"/>
</dbReference>
<evidence type="ECO:0000256" key="10">
    <source>
        <dbReference type="ARBA" id="ARBA00023065"/>
    </source>
</evidence>
<evidence type="ECO:0000313" key="15">
    <source>
        <dbReference type="EMBL" id="TPX55527.1"/>
    </source>
</evidence>
<evidence type="ECO:0000256" key="4">
    <source>
        <dbReference type="ARBA" id="ARBA00022568"/>
    </source>
</evidence>
<comment type="similarity">
    <text evidence="13">Belongs to the MICU1 family. MICU1 subfamily.</text>
</comment>
<gene>
    <name evidence="15" type="ORF">PhCBS80983_g05249</name>
</gene>
<keyword evidence="7" id="KW-0999">Mitochondrion inner membrane</keyword>
<comment type="subcellular location">
    <subcellularLocation>
        <location evidence="1">Mitochondrion inner membrane</location>
    </subcellularLocation>
    <subcellularLocation>
        <location evidence="2">Mitochondrion intermembrane space</location>
    </subcellularLocation>
</comment>
<feature type="domain" description="EF-hand" evidence="14">
    <location>
        <begin position="191"/>
        <end position="226"/>
    </location>
</feature>
<feature type="domain" description="EF-hand" evidence="14">
    <location>
        <begin position="379"/>
        <end position="414"/>
    </location>
</feature>
<dbReference type="GO" id="GO:0036444">
    <property type="term" value="P:calcium import into the mitochondrion"/>
    <property type="evidence" value="ECO:0007669"/>
    <property type="project" value="TreeGrafter"/>
</dbReference>
<organism evidence="15 16">
    <name type="scientific">Powellomyces hirtus</name>
    <dbReference type="NCBI Taxonomy" id="109895"/>
    <lineage>
        <taxon>Eukaryota</taxon>
        <taxon>Fungi</taxon>
        <taxon>Fungi incertae sedis</taxon>
        <taxon>Chytridiomycota</taxon>
        <taxon>Chytridiomycota incertae sedis</taxon>
        <taxon>Chytridiomycetes</taxon>
        <taxon>Spizellomycetales</taxon>
        <taxon>Powellomycetaceae</taxon>
        <taxon>Powellomyces</taxon>
    </lineage>
</organism>
<dbReference type="InterPro" id="IPR011992">
    <property type="entry name" value="EF-hand-dom_pair"/>
</dbReference>
<comment type="caution">
    <text evidence="15">The sequence shown here is derived from an EMBL/GenBank/DDBJ whole genome shotgun (WGS) entry which is preliminary data.</text>
</comment>
<evidence type="ECO:0000256" key="11">
    <source>
        <dbReference type="ARBA" id="ARBA00023128"/>
    </source>
</evidence>
<sequence>MFLTQSARRAAALPRGSRTKPQILLPTFRTRPGNSRFLATSTASGRHTNTSSPSPALLLLLAAAGAATVGGLVFHQFSLPTVDCEGVEDVGKYDKWKQDKIGAYENRIRAFSHPLKVFHYFASARKHGQSYMTTQDFIRSLIPYRSYHTESSATSSSRVPSAEAFFSLADTDGDGLISFSEYMIFLCLLGTPEFHWKISFKLFDVNGDGTVSKDEFEKIMIHHATSMGVGSRLGTQERTQVDVAHSGIYKLFFGHKGEKSMVYDEFIDFMRRLHLEVLKLEFHQFNVDPATETISMKEFALSLINYAPAKTLPKLIARADALPTYPERVSFGQFYEFDQMVRTRLHDLGLAYRLYNSMESGLDRADFKRVVKAVTKTDLTPGQVDVIYAMFDINGDGYLNVNEFYDQVMKGRHARGLDTAREIGMAAFFSNVVRCVRDSYDETSVQ</sequence>
<dbReference type="PANTHER" id="PTHR12294">
    <property type="entry name" value="EF HAND DOMAIN FAMILY A1,A2-RELATED"/>
    <property type="match status" value="1"/>
</dbReference>
<dbReference type="Pfam" id="PF00036">
    <property type="entry name" value="EF-hand_1"/>
    <property type="match status" value="1"/>
</dbReference>
<accession>A0A507DWH2</accession>
<keyword evidence="10" id="KW-0406">Ion transport</keyword>
<keyword evidence="6" id="KW-0677">Repeat</keyword>
<keyword evidence="12" id="KW-0472">Membrane</keyword>
<dbReference type="Proteomes" id="UP000318582">
    <property type="component" value="Unassembled WGS sequence"/>
</dbReference>
<dbReference type="PROSITE" id="PS50222">
    <property type="entry name" value="EF_HAND_2"/>
    <property type="match status" value="2"/>
</dbReference>
<evidence type="ECO:0000256" key="5">
    <source>
        <dbReference type="ARBA" id="ARBA00022723"/>
    </source>
</evidence>
<dbReference type="PANTHER" id="PTHR12294:SF1">
    <property type="entry name" value="CALCIUM UPTAKE PROTEIN 1, MITOCHONDRIAL"/>
    <property type="match status" value="1"/>
</dbReference>
<dbReference type="Pfam" id="PF13202">
    <property type="entry name" value="EF-hand_5"/>
    <property type="match status" value="1"/>
</dbReference>
<evidence type="ECO:0000256" key="6">
    <source>
        <dbReference type="ARBA" id="ARBA00022737"/>
    </source>
</evidence>
<dbReference type="SMART" id="SM00054">
    <property type="entry name" value="EFh"/>
    <property type="match status" value="3"/>
</dbReference>
<name>A0A507DWH2_9FUNG</name>
<dbReference type="InterPro" id="IPR018247">
    <property type="entry name" value="EF_Hand_1_Ca_BS"/>
</dbReference>
<dbReference type="GO" id="GO:1990246">
    <property type="term" value="C:uniplex complex"/>
    <property type="evidence" value="ECO:0007669"/>
    <property type="project" value="TreeGrafter"/>
</dbReference>
<evidence type="ECO:0000256" key="1">
    <source>
        <dbReference type="ARBA" id="ARBA00004273"/>
    </source>
</evidence>
<keyword evidence="8" id="KW-0106">Calcium</keyword>
<evidence type="ECO:0000256" key="13">
    <source>
        <dbReference type="ARBA" id="ARBA00038333"/>
    </source>
</evidence>
<evidence type="ECO:0000256" key="9">
    <source>
        <dbReference type="ARBA" id="ARBA00022946"/>
    </source>
</evidence>
<keyword evidence="16" id="KW-1185">Reference proteome</keyword>
<dbReference type="InterPro" id="IPR039800">
    <property type="entry name" value="MICU1/2/3"/>
</dbReference>
<evidence type="ECO:0000256" key="12">
    <source>
        <dbReference type="ARBA" id="ARBA00023136"/>
    </source>
</evidence>
<dbReference type="GO" id="GO:0051560">
    <property type="term" value="P:mitochondrial calcium ion homeostasis"/>
    <property type="evidence" value="ECO:0007669"/>
    <property type="project" value="TreeGrafter"/>
</dbReference>
<evidence type="ECO:0000256" key="8">
    <source>
        <dbReference type="ARBA" id="ARBA00022837"/>
    </source>
</evidence>
<dbReference type="Pfam" id="PF13833">
    <property type="entry name" value="EF-hand_8"/>
    <property type="match status" value="1"/>
</dbReference>
<protein>
    <recommendedName>
        <fullName evidence="14">EF-hand domain-containing protein</fullName>
    </recommendedName>
</protein>
<evidence type="ECO:0000313" key="16">
    <source>
        <dbReference type="Proteomes" id="UP000318582"/>
    </source>
</evidence>
<dbReference type="CDD" id="cd00051">
    <property type="entry name" value="EFh"/>
    <property type="match status" value="1"/>
</dbReference>
<keyword evidence="9" id="KW-0809">Transit peptide</keyword>
<evidence type="ECO:0000259" key="14">
    <source>
        <dbReference type="PROSITE" id="PS50222"/>
    </source>
</evidence>